<dbReference type="RefSeq" id="WP_344063868.1">
    <property type="nucleotide sequence ID" value="NZ_BAAAPU010000008.1"/>
</dbReference>
<dbReference type="SUPFAM" id="SSF52402">
    <property type="entry name" value="Adenine nucleotide alpha hydrolases-like"/>
    <property type="match status" value="1"/>
</dbReference>
<feature type="region of interest" description="Disordered" evidence="2">
    <location>
        <begin position="1"/>
        <end position="31"/>
    </location>
</feature>
<dbReference type="InterPro" id="IPR014729">
    <property type="entry name" value="Rossmann-like_a/b/a_fold"/>
</dbReference>
<gene>
    <name evidence="4" type="ORF">GCM10009817_28700</name>
</gene>
<dbReference type="Proteomes" id="UP001500013">
    <property type="component" value="Unassembled WGS sequence"/>
</dbReference>
<comment type="similarity">
    <text evidence="1">Belongs to the universal stress protein A family.</text>
</comment>
<name>A0ABN2SET2_9MICO</name>
<dbReference type="PANTHER" id="PTHR46268">
    <property type="entry name" value="STRESS RESPONSE PROTEIN NHAX"/>
    <property type="match status" value="1"/>
</dbReference>
<feature type="domain" description="UspA" evidence="3">
    <location>
        <begin position="38"/>
        <end position="175"/>
    </location>
</feature>
<evidence type="ECO:0000259" key="3">
    <source>
        <dbReference type="Pfam" id="PF00582"/>
    </source>
</evidence>
<evidence type="ECO:0000256" key="1">
    <source>
        <dbReference type="ARBA" id="ARBA00008791"/>
    </source>
</evidence>
<sequence>MDETTRPDANPTASEPSRAPQRTAAGGSAGSAGQTGLIVVGVDGSKESRIALRWACSEARVRGCAVLAVSIWHLYPLAPPERVGASPWWFTADPEEATRAFLGEVVDEVSADFPDVRVEQRVISGHAAEQLIALSSEADVLVLGATGSGGFVGMRLGSVARAVLEHALCTVVVAR</sequence>
<dbReference type="InterPro" id="IPR006016">
    <property type="entry name" value="UspA"/>
</dbReference>
<comment type="caution">
    <text evidence="4">The sequence shown here is derived from an EMBL/GenBank/DDBJ whole genome shotgun (WGS) entry which is preliminary data.</text>
</comment>
<protein>
    <recommendedName>
        <fullName evidence="3">UspA domain-containing protein</fullName>
    </recommendedName>
</protein>
<keyword evidence="5" id="KW-1185">Reference proteome</keyword>
<dbReference type="PRINTS" id="PR01438">
    <property type="entry name" value="UNVRSLSTRESS"/>
</dbReference>
<accession>A0ABN2SET2</accession>
<evidence type="ECO:0000313" key="4">
    <source>
        <dbReference type="EMBL" id="GAA1985491.1"/>
    </source>
</evidence>
<dbReference type="CDD" id="cd00293">
    <property type="entry name" value="USP-like"/>
    <property type="match status" value="1"/>
</dbReference>
<dbReference type="InterPro" id="IPR006015">
    <property type="entry name" value="Universal_stress_UspA"/>
</dbReference>
<dbReference type="Gene3D" id="3.40.50.620">
    <property type="entry name" value="HUPs"/>
    <property type="match status" value="1"/>
</dbReference>
<organism evidence="4 5">
    <name type="scientific">Terrabacter lapilli</name>
    <dbReference type="NCBI Taxonomy" id="436231"/>
    <lineage>
        <taxon>Bacteria</taxon>
        <taxon>Bacillati</taxon>
        <taxon>Actinomycetota</taxon>
        <taxon>Actinomycetes</taxon>
        <taxon>Micrococcales</taxon>
        <taxon>Intrasporangiaceae</taxon>
        <taxon>Terrabacter</taxon>
    </lineage>
</organism>
<dbReference type="EMBL" id="BAAAPU010000008">
    <property type="protein sequence ID" value="GAA1985491.1"/>
    <property type="molecule type" value="Genomic_DNA"/>
</dbReference>
<reference evidence="4 5" key="1">
    <citation type="journal article" date="2019" name="Int. J. Syst. Evol. Microbiol.">
        <title>The Global Catalogue of Microorganisms (GCM) 10K type strain sequencing project: providing services to taxonomists for standard genome sequencing and annotation.</title>
        <authorList>
            <consortium name="The Broad Institute Genomics Platform"/>
            <consortium name="The Broad Institute Genome Sequencing Center for Infectious Disease"/>
            <person name="Wu L."/>
            <person name="Ma J."/>
        </authorList>
    </citation>
    <scope>NUCLEOTIDE SEQUENCE [LARGE SCALE GENOMIC DNA]</scope>
    <source>
        <strain evidence="4 5">JCM 15628</strain>
    </source>
</reference>
<proteinExistence type="inferred from homology"/>
<evidence type="ECO:0000313" key="5">
    <source>
        <dbReference type="Proteomes" id="UP001500013"/>
    </source>
</evidence>
<dbReference type="Pfam" id="PF00582">
    <property type="entry name" value="Usp"/>
    <property type="match status" value="1"/>
</dbReference>
<dbReference type="PANTHER" id="PTHR46268:SF6">
    <property type="entry name" value="UNIVERSAL STRESS PROTEIN UP12"/>
    <property type="match status" value="1"/>
</dbReference>
<evidence type="ECO:0000256" key="2">
    <source>
        <dbReference type="SAM" id="MobiDB-lite"/>
    </source>
</evidence>